<name>A0AA42BRS9_9MICO</name>
<dbReference type="Pfam" id="PF00596">
    <property type="entry name" value="Aldolase_II"/>
    <property type="match status" value="1"/>
</dbReference>
<dbReference type="PANTHER" id="PTHR22789:SF0">
    <property type="entry name" value="3-OXO-TETRONATE 4-PHOSPHATE DECARBOXYLASE-RELATED"/>
    <property type="match status" value="1"/>
</dbReference>
<protein>
    <submittedName>
        <fullName evidence="4">Class II aldolase/adducin family protein</fullName>
    </submittedName>
</protein>
<dbReference type="InterPro" id="IPR001303">
    <property type="entry name" value="Aldolase_II/adducin_N"/>
</dbReference>
<keyword evidence="5" id="KW-1185">Reference proteome</keyword>
<dbReference type="GO" id="GO:0019323">
    <property type="term" value="P:pentose catabolic process"/>
    <property type="evidence" value="ECO:0007669"/>
    <property type="project" value="TreeGrafter"/>
</dbReference>
<evidence type="ECO:0000313" key="5">
    <source>
        <dbReference type="Proteomes" id="UP001165587"/>
    </source>
</evidence>
<dbReference type="AlphaFoldDB" id="A0AA42BRS9"/>
<evidence type="ECO:0000256" key="2">
    <source>
        <dbReference type="ARBA" id="ARBA00023239"/>
    </source>
</evidence>
<dbReference type="GO" id="GO:0046872">
    <property type="term" value="F:metal ion binding"/>
    <property type="evidence" value="ECO:0007669"/>
    <property type="project" value="UniProtKB-KW"/>
</dbReference>
<dbReference type="SMART" id="SM01007">
    <property type="entry name" value="Aldolase_II"/>
    <property type="match status" value="1"/>
</dbReference>
<dbReference type="SUPFAM" id="SSF53639">
    <property type="entry name" value="AraD/HMP-PK domain-like"/>
    <property type="match status" value="1"/>
</dbReference>
<dbReference type="PANTHER" id="PTHR22789">
    <property type="entry name" value="FUCULOSE PHOSPHATE ALDOLASE"/>
    <property type="match status" value="1"/>
</dbReference>
<dbReference type="EMBL" id="JANLCK010000001">
    <property type="protein sequence ID" value="MCS5724520.1"/>
    <property type="molecule type" value="Genomic_DNA"/>
</dbReference>
<organism evidence="4 5">
    <name type="scientific">Herbiconiux oxytropis</name>
    <dbReference type="NCBI Taxonomy" id="2970915"/>
    <lineage>
        <taxon>Bacteria</taxon>
        <taxon>Bacillati</taxon>
        <taxon>Actinomycetota</taxon>
        <taxon>Actinomycetes</taxon>
        <taxon>Micrococcales</taxon>
        <taxon>Microbacteriaceae</taxon>
        <taxon>Herbiconiux</taxon>
    </lineage>
</organism>
<dbReference type="RefSeq" id="WP_259524940.1">
    <property type="nucleotide sequence ID" value="NZ_JANLCK010000001.1"/>
</dbReference>
<dbReference type="InterPro" id="IPR036409">
    <property type="entry name" value="Aldolase_II/adducin_N_sf"/>
</dbReference>
<evidence type="ECO:0000259" key="3">
    <source>
        <dbReference type="SMART" id="SM01007"/>
    </source>
</evidence>
<reference evidence="4" key="1">
    <citation type="submission" date="2022-08" db="EMBL/GenBank/DDBJ databases">
        <authorList>
            <person name="Deng Y."/>
            <person name="Han X.-F."/>
            <person name="Zhang Y.-Q."/>
        </authorList>
    </citation>
    <scope>NUCLEOTIDE SEQUENCE</scope>
    <source>
        <strain evidence="4">CPCC 203407</strain>
    </source>
</reference>
<evidence type="ECO:0000256" key="1">
    <source>
        <dbReference type="ARBA" id="ARBA00022723"/>
    </source>
</evidence>
<gene>
    <name evidence="4" type="ORF">N1028_01280</name>
</gene>
<dbReference type="Proteomes" id="UP001165587">
    <property type="component" value="Unassembled WGS sequence"/>
</dbReference>
<keyword evidence="2" id="KW-0456">Lyase</keyword>
<dbReference type="GO" id="GO:0005829">
    <property type="term" value="C:cytosol"/>
    <property type="evidence" value="ECO:0007669"/>
    <property type="project" value="TreeGrafter"/>
</dbReference>
<dbReference type="InterPro" id="IPR050197">
    <property type="entry name" value="Aldolase_class_II_sugar_metab"/>
</dbReference>
<keyword evidence="1" id="KW-0479">Metal-binding</keyword>
<proteinExistence type="predicted"/>
<dbReference type="GO" id="GO:0016832">
    <property type="term" value="F:aldehyde-lyase activity"/>
    <property type="evidence" value="ECO:0007669"/>
    <property type="project" value="TreeGrafter"/>
</dbReference>
<sequence length="211" mass="21627">MTDLDGARSSLVEVGRMLSAAGLSPGSTGNLSIRVGDRIVCTPTGSRLSALETDRLSVIDLDGAVVSGPRATKETFMHRAMYGANPSFGAVVHLHSAHATAVSCLADGDPRDAVLPLTPYLTMRAGAVRSMPYVAPGDPAAAAPIARAVGEGASALLLQNHGSLVAAQTLDDAAAVAEELEESCRLVILTAGLAVRPLSPSQRVALMHRGP</sequence>
<comment type="caution">
    <text evidence="4">The sequence shown here is derived from an EMBL/GenBank/DDBJ whole genome shotgun (WGS) entry which is preliminary data.</text>
</comment>
<accession>A0AA42BRS9</accession>
<dbReference type="Gene3D" id="3.40.225.10">
    <property type="entry name" value="Class II aldolase/adducin N-terminal domain"/>
    <property type="match status" value="1"/>
</dbReference>
<evidence type="ECO:0000313" key="4">
    <source>
        <dbReference type="EMBL" id="MCS5724520.1"/>
    </source>
</evidence>
<feature type="domain" description="Class II aldolase/adducin N-terminal" evidence="3">
    <location>
        <begin position="9"/>
        <end position="188"/>
    </location>
</feature>